<dbReference type="VEuPathDB" id="FungiDB:RhiirFUN_022899"/>
<dbReference type="VEuPathDB" id="FungiDB:FUN_017578"/>
<evidence type="ECO:0000313" key="8">
    <source>
        <dbReference type="Proteomes" id="UP000234323"/>
    </source>
</evidence>
<dbReference type="GO" id="GO:0006915">
    <property type="term" value="P:apoptotic process"/>
    <property type="evidence" value="ECO:0007669"/>
    <property type="project" value="UniProtKB-KW"/>
</dbReference>
<dbReference type="InterPro" id="IPR036770">
    <property type="entry name" value="Ankyrin_rpt-contain_sf"/>
</dbReference>
<reference evidence="7 8" key="1">
    <citation type="submission" date="2015-10" db="EMBL/GenBank/DDBJ databases">
        <title>Genome analyses suggest a sexual origin of heterokaryosis in a supposedly ancient asexual fungus.</title>
        <authorList>
            <person name="Ropars J."/>
            <person name="Sedzielewska K."/>
            <person name="Noel J."/>
            <person name="Charron P."/>
            <person name="Farinelli L."/>
            <person name="Marton T."/>
            <person name="Kruger M."/>
            <person name="Pelin A."/>
            <person name="Brachmann A."/>
            <person name="Corradi N."/>
        </authorList>
    </citation>
    <scope>NUCLEOTIDE SEQUENCE [LARGE SCALE GENOMIC DNA]</scope>
    <source>
        <strain evidence="7 8">A4</strain>
    </source>
</reference>
<comment type="subcellular location">
    <subcellularLocation>
        <location evidence="1">Nucleus</location>
    </subcellularLocation>
</comment>
<name>A0A2I1H5L8_9GLOM</name>
<evidence type="ECO:0000256" key="1">
    <source>
        <dbReference type="ARBA" id="ARBA00004123"/>
    </source>
</evidence>
<dbReference type="VEuPathDB" id="FungiDB:RhiirA1_329010"/>
<evidence type="ECO:0000256" key="2">
    <source>
        <dbReference type="ARBA" id="ARBA00022703"/>
    </source>
</evidence>
<dbReference type="InterPro" id="IPR047163">
    <property type="entry name" value="ASPP1/2"/>
</dbReference>
<keyword evidence="8" id="KW-1185">Reference proteome</keyword>
<dbReference type="SMART" id="SM00248">
    <property type="entry name" value="ANK"/>
    <property type="match status" value="3"/>
</dbReference>
<keyword evidence="3" id="KW-0677">Repeat</keyword>
<dbReference type="InterPro" id="IPR002110">
    <property type="entry name" value="Ankyrin_rpt"/>
</dbReference>
<dbReference type="PROSITE" id="PS50297">
    <property type="entry name" value="ANK_REP_REGION"/>
    <property type="match status" value="3"/>
</dbReference>
<feature type="non-terminal residue" evidence="7">
    <location>
        <position position="1"/>
    </location>
</feature>
<feature type="repeat" description="ANK" evidence="6">
    <location>
        <begin position="26"/>
        <end position="58"/>
    </location>
</feature>
<dbReference type="GO" id="GO:0042981">
    <property type="term" value="P:regulation of apoptotic process"/>
    <property type="evidence" value="ECO:0007669"/>
    <property type="project" value="InterPro"/>
</dbReference>
<dbReference type="Gene3D" id="1.25.40.20">
    <property type="entry name" value="Ankyrin repeat-containing domain"/>
    <property type="match status" value="2"/>
</dbReference>
<comment type="caution">
    <text evidence="7">The sequence shown here is derived from an EMBL/GenBank/DDBJ whole genome shotgun (WGS) entry which is preliminary data.</text>
</comment>
<evidence type="ECO:0000256" key="5">
    <source>
        <dbReference type="ARBA" id="ARBA00023242"/>
    </source>
</evidence>
<feature type="repeat" description="ANK" evidence="6">
    <location>
        <begin position="59"/>
        <end position="81"/>
    </location>
</feature>
<evidence type="ECO:0000313" key="7">
    <source>
        <dbReference type="EMBL" id="PKY54151.1"/>
    </source>
</evidence>
<sequence>AASRGHYDIVKWLIDAGAIVDLEDQTGETALLKASYNGHSSVVAFLIQKDANVSLRDNDGWTALHNASAQGHLKIVKYFIEYTKADIDVKSSKGYTPL</sequence>
<feature type="non-terminal residue" evidence="7">
    <location>
        <position position="98"/>
    </location>
</feature>
<dbReference type="GO" id="GO:0005634">
    <property type="term" value="C:nucleus"/>
    <property type="evidence" value="ECO:0007669"/>
    <property type="project" value="UniProtKB-SubCell"/>
</dbReference>
<evidence type="ECO:0000256" key="6">
    <source>
        <dbReference type="PROSITE-ProRule" id="PRU00023"/>
    </source>
</evidence>
<feature type="repeat" description="ANK" evidence="6">
    <location>
        <begin position="1"/>
        <end position="25"/>
    </location>
</feature>
<dbReference type="Proteomes" id="UP000234323">
    <property type="component" value="Unassembled WGS sequence"/>
</dbReference>
<evidence type="ECO:0000256" key="4">
    <source>
        <dbReference type="ARBA" id="ARBA00023043"/>
    </source>
</evidence>
<dbReference type="SUPFAM" id="SSF48403">
    <property type="entry name" value="Ankyrin repeat"/>
    <property type="match status" value="1"/>
</dbReference>
<keyword evidence="5" id="KW-0539">Nucleus</keyword>
<dbReference type="AlphaFoldDB" id="A0A2I1H5L8"/>
<keyword evidence="4 6" id="KW-0040">ANK repeat</keyword>
<dbReference type="PROSITE" id="PS50088">
    <property type="entry name" value="ANK_REPEAT"/>
    <property type="match status" value="3"/>
</dbReference>
<keyword evidence="2" id="KW-0053">Apoptosis</keyword>
<proteinExistence type="predicted"/>
<evidence type="ECO:0000256" key="3">
    <source>
        <dbReference type="ARBA" id="ARBA00022737"/>
    </source>
</evidence>
<dbReference type="Pfam" id="PF12796">
    <property type="entry name" value="Ank_2"/>
    <property type="match status" value="1"/>
</dbReference>
<dbReference type="PANTHER" id="PTHR24131">
    <property type="entry name" value="APOPTOSIS-STIMULATING OF P53 PROTEIN"/>
    <property type="match status" value="1"/>
</dbReference>
<gene>
    <name evidence="7" type="ORF">RhiirA4_294445</name>
</gene>
<protein>
    <submittedName>
        <fullName evidence="7">Ankyrin</fullName>
    </submittedName>
</protein>
<accession>A0A2I1H5L8</accession>
<dbReference type="EMBL" id="LLXI01001542">
    <property type="protein sequence ID" value="PKY54151.1"/>
    <property type="molecule type" value="Genomic_DNA"/>
</dbReference>
<dbReference type="PANTHER" id="PTHR24131:SF10">
    <property type="entry name" value="ANKYRIN-REPEAT, SH3-DOMAIN, AND PROLINE-RICH-REGION CONTAINING PROTEIN, ISOFORM B"/>
    <property type="match status" value="1"/>
</dbReference>
<organism evidence="7 8">
    <name type="scientific">Rhizophagus irregularis</name>
    <dbReference type="NCBI Taxonomy" id="588596"/>
    <lineage>
        <taxon>Eukaryota</taxon>
        <taxon>Fungi</taxon>
        <taxon>Fungi incertae sedis</taxon>
        <taxon>Mucoromycota</taxon>
        <taxon>Glomeromycotina</taxon>
        <taxon>Glomeromycetes</taxon>
        <taxon>Glomerales</taxon>
        <taxon>Glomeraceae</taxon>
        <taxon>Rhizophagus</taxon>
    </lineage>
</organism>